<dbReference type="OrthoDB" id="8999967at2"/>
<organism evidence="1 2">
    <name type="scientific">Caballeronia zhejiangensis</name>
    <dbReference type="NCBI Taxonomy" id="871203"/>
    <lineage>
        <taxon>Bacteria</taxon>
        <taxon>Pseudomonadati</taxon>
        <taxon>Pseudomonadota</taxon>
        <taxon>Betaproteobacteria</taxon>
        <taxon>Burkholderiales</taxon>
        <taxon>Burkholderiaceae</taxon>
        <taxon>Caballeronia</taxon>
    </lineage>
</organism>
<dbReference type="AlphaFoldDB" id="A0A656QH15"/>
<dbReference type="Proteomes" id="UP000027451">
    <property type="component" value="Unassembled WGS sequence"/>
</dbReference>
<proteinExistence type="predicted"/>
<evidence type="ECO:0000313" key="2">
    <source>
        <dbReference type="Proteomes" id="UP000027451"/>
    </source>
</evidence>
<protein>
    <submittedName>
        <fullName evidence="1">Uncharacterized protein</fullName>
    </submittedName>
</protein>
<accession>A0A656QH15</accession>
<comment type="caution">
    <text evidence="1">The sequence shown here is derived from an EMBL/GenBank/DDBJ whole genome shotgun (WGS) entry which is preliminary data.</text>
</comment>
<sequence length="158" mass="17803">MNAQALHITVHEHGNAVFRYRMKTTGSSSERYGACEVCNQHASEVFHLTSAMLYDRKSAGGGFGWTPYHCLSLFGHRECLEARRIGQPVMTLDADTNDANFRAVINGRDVLIGRDCEGFKVYIADSYEALRPSLLDAYRFAQHAAHHPERRRPVTAFD</sequence>
<dbReference type="RefSeq" id="WP_029672638.1">
    <property type="nucleotide sequence ID" value="NZ_JFHD01000018.1"/>
</dbReference>
<keyword evidence="2" id="KW-1185">Reference proteome</keyword>
<dbReference type="EMBL" id="JFHD01000018">
    <property type="protein sequence ID" value="KDR28522.1"/>
    <property type="molecule type" value="Genomic_DNA"/>
</dbReference>
<name>A0A656QH15_9BURK</name>
<reference evidence="1 2" key="1">
    <citation type="submission" date="2014-03" db="EMBL/GenBank/DDBJ databases">
        <title>Draft Genome Sequences of Four Burkholderia Strains.</title>
        <authorList>
            <person name="Liu X.Y."/>
            <person name="Li C.X."/>
            <person name="Xu J.H."/>
        </authorList>
    </citation>
    <scope>NUCLEOTIDE SEQUENCE [LARGE SCALE GENOMIC DNA]</scope>
    <source>
        <strain evidence="1 2">OP-1</strain>
    </source>
</reference>
<evidence type="ECO:0000313" key="1">
    <source>
        <dbReference type="EMBL" id="KDR28522.1"/>
    </source>
</evidence>
<gene>
    <name evidence="1" type="ORF">BG60_11130</name>
</gene>